<feature type="binding site" evidence="6">
    <location>
        <position position="20"/>
    </location>
    <ligand>
        <name>Zn(2+)</name>
        <dbReference type="ChEBI" id="CHEBI:29105"/>
    </ligand>
</feature>
<dbReference type="GO" id="GO:0008725">
    <property type="term" value="F:DNA-3-methyladenine glycosylase activity"/>
    <property type="evidence" value="ECO:0007669"/>
    <property type="project" value="UniProtKB-EC"/>
</dbReference>
<dbReference type="Gene3D" id="1.10.340.30">
    <property type="entry name" value="Hypothetical protein, domain 2"/>
    <property type="match status" value="1"/>
</dbReference>
<feature type="binding site" evidence="6">
    <location>
        <position position="7"/>
    </location>
    <ligand>
        <name>Zn(2+)</name>
        <dbReference type="ChEBI" id="CHEBI:29105"/>
    </ligand>
</feature>
<protein>
    <submittedName>
        <fullName evidence="7">DNA-3-methyladenine glycosylase 1</fullName>
        <ecNumber evidence="7">3.2.2.20</ecNumber>
    </submittedName>
</protein>
<keyword evidence="7" id="KW-0326">Glycosidase</keyword>
<keyword evidence="8" id="KW-1185">Reference proteome</keyword>
<keyword evidence="3 7" id="KW-0378">Hydrolase</keyword>
<accession>A0AAE4ML19</accession>
<dbReference type="EMBL" id="JAWDKD010000033">
    <property type="protein sequence ID" value="MDV0447889.1"/>
    <property type="molecule type" value="Genomic_DNA"/>
</dbReference>
<feature type="binding site" evidence="6">
    <location>
        <position position="182"/>
    </location>
    <ligand>
        <name>Zn(2+)</name>
        <dbReference type="ChEBI" id="CHEBI:29105"/>
    </ligand>
</feature>
<dbReference type="InterPro" id="IPR011257">
    <property type="entry name" value="DNA_glycosylase"/>
</dbReference>
<dbReference type="Proteomes" id="UP001271789">
    <property type="component" value="Unassembled WGS sequence"/>
</dbReference>
<dbReference type="InterPro" id="IPR004597">
    <property type="entry name" value="Tag"/>
</dbReference>
<keyword evidence="1 6" id="KW-0479">Metal-binding</keyword>
<sequence>MKNKTRCAWAGNDSLYQNYHDNEWGRPVHDDRILFEMLILEGMQAGLSWITVLKKRENFREAFDNFDPNIVAGYGADKIETLMGNSGIIKNRLKINSAVTNAQAFLKIQDEFGSFDNFLWAFVDNNPIKNSWKSMSEVPPQTELSDKISKELKKRGFKFIGSTIVYAYMQAVGVVDDHTADCFLYEGV</sequence>
<evidence type="ECO:0000256" key="4">
    <source>
        <dbReference type="ARBA" id="ARBA00022833"/>
    </source>
</evidence>
<evidence type="ECO:0000313" key="8">
    <source>
        <dbReference type="Proteomes" id="UP001271789"/>
    </source>
</evidence>
<dbReference type="RefSeq" id="WP_338100340.1">
    <property type="nucleotide sequence ID" value="NZ_JAWDKD010000033.1"/>
</dbReference>
<dbReference type="Pfam" id="PF03352">
    <property type="entry name" value="Adenine_glyco"/>
    <property type="match status" value="1"/>
</dbReference>
<feature type="binding site" evidence="6">
    <location>
        <position position="178"/>
    </location>
    <ligand>
        <name>Zn(2+)</name>
        <dbReference type="ChEBI" id="CHEBI:29105"/>
    </ligand>
</feature>
<dbReference type="FunFam" id="1.10.340.30:FF:000009">
    <property type="entry name" value="DNA-3-methyladenine glycosylase I"/>
    <property type="match status" value="1"/>
</dbReference>
<proteinExistence type="predicted"/>
<evidence type="ECO:0000313" key="7">
    <source>
        <dbReference type="EMBL" id="MDV0447889.1"/>
    </source>
</evidence>
<gene>
    <name evidence="7" type="primary">tag</name>
    <name evidence="7" type="ORF">MsAg5_18090</name>
</gene>
<evidence type="ECO:0000256" key="3">
    <source>
        <dbReference type="ARBA" id="ARBA00022801"/>
    </source>
</evidence>
<evidence type="ECO:0000256" key="5">
    <source>
        <dbReference type="ARBA" id="ARBA00023204"/>
    </source>
</evidence>
<dbReference type="GO" id="GO:0046872">
    <property type="term" value="F:metal ion binding"/>
    <property type="evidence" value="ECO:0007669"/>
    <property type="project" value="UniProtKB-KW"/>
</dbReference>
<comment type="caution">
    <text evidence="7">The sequence shown here is derived from an EMBL/GenBank/DDBJ whole genome shotgun (WGS) entry which is preliminary data.</text>
</comment>
<keyword evidence="5" id="KW-0234">DNA repair</keyword>
<evidence type="ECO:0000256" key="2">
    <source>
        <dbReference type="ARBA" id="ARBA00022763"/>
    </source>
</evidence>
<dbReference type="AlphaFoldDB" id="A0AAE4ML19"/>
<dbReference type="PANTHER" id="PTHR30037">
    <property type="entry name" value="DNA-3-METHYLADENINE GLYCOSYLASE 1"/>
    <property type="match status" value="1"/>
</dbReference>
<dbReference type="InterPro" id="IPR005019">
    <property type="entry name" value="Adenine_glyco"/>
</dbReference>
<organism evidence="7 8">
    <name type="scientific">Methanolapillus africanus</name>
    <dbReference type="NCBI Taxonomy" id="3028297"/>
    <lineage>
        <taxon>Archaea</taxon>
        <taxon>Methanobacteriati</taxon>
        <taxon>Methanobacteriota</taxon>
        <taxon>Stenosarchaea group</taxon>
        <taxon>Methanomicrobia</taxon>
        <taxon>Methanosarcinales</taxon>
        <taxon>Methanosarcinaceae</taxon>
        <taxon>Methanolapillus</taxon>
    </lineage>
</organism>
<dbReference type="NCBIfam" id="TIGR00624">
    <property type="entry name" value="tag"/>
    <property type="match status" value="1"/>
</dbReference>
<dbReference type="EC" id="3.2.2.20" evidence="7"/>
<keyword evidence="4 6" id="KW-0862">Zinc</keyword>
<name>A0AAE4ML19_9EURY</name>
<reference evidence="7" key="1">
    <citation type="submission" date="2023-06" db="EMBL/GenBank/DDBJ databases">
        <title>Genome sequence of Methanosarcinaceae archaeon Ag5.</title>
        <authorList>
            <person name="Protasov E."/>
            <person name="Platt K."/>
            <person name="Poehlein A."/>
            <person name="Daniel R."/>
            <person name="Brune A."/>
        </authorList>
    </citation>
    <scope>NUCLEOTIDE SEQUENCE</scope>
    <source>
        <strain evidence="7">Ag5</strain>
    </source>
</reference>
<dbReference type="GO" id="GO:0006284">
    <property type="term" value="P:base-excision repair"/>
    <property type="evidence" value="ECO:0007669"/>
    <property type="project" value="InterPro"/>
</dbReference>
<evidence type="ECO:0000256" key="6">
    <source>
        <dbReference type="PIRSR" id="PIRSR605019-1"/>
    </source>
</evidence>
<keyword evidence="2" id="KW-0227">DNA damage</keyword>
<dbReference type="PANTHER" id="PTHR30037:SF4">
    <property type="entry name" value="DNA-3-METHYLADENINE GLYCOSYLASE I"/>
    <property type="match status" value="1"/>
</dbReference>
<dbReference type="InterPro" id="IPR052891">
    <property type="entry name" value="DNA-3mA_glycosylase"/>
</dbReference>
<evidence type="ECO:0000256" key="1">
    <source>
        <dbReference type="ARBA" id="ARBA00022723"/>
    </source>
</evidence>
<dbReference type="SUPFAM" id="SSF48150">
    <property type="entry name" value="DNA-glycosylase"/>
    <property type="match status" value="1"/>
</dbReference>